<accession>A0A2S0N6W6</accession>
<keyword evidence="2" id="KW-1185">Reference proteome</keyword>
<organism evidence="1 2">
    <name type="scientific">Phreatobacter cathodiphilus</name>
    <dbReference type="NCBI Taxonomy" id="1868589"/>
    <lineage>
        <taxon>Bacteria</taxon>
        <taxon>Pseudomonadati</taxon>
        <taxon>Pseudomonadota</taxon>
        <taxon>Alphaproteobacteria</taxon>
        <taxon>Hyphomicrobiales</taxon>
        <taxon>Phreatobacteraceae</taxon>
        <taxon>Phreatobacter</taxon>
    </lineage>
</organism>
<dbReference type="AlphaFoldDB" id="A0A2S0N6W6"/>
<evidence type="ECO:0000313" key="1">
    <source>
        <dbReference type="EMBL" id="AVO43900.1"/>
    </source>
</evidence>
<name>A0A2S0N6W6_9HYPH</name>
<dbReference type="Proteomes" id="UP000237889">
    <property type="component" value="Chromosome"/>
</dbReference>
<dbReference type="RefSeq" id="WP_106747230.1">
    <property type="nucleotide sequence ID" value="NZ_CP027668.1"/>
</dbReference>
<dbReference type="EMBL" id="CP027668">
    <property type="protein sequence ID" value="AVO43900.1"/>
    <property type="molecule type" value="Genomic_DNA"/>
</dbReference>
<proteinExistence type="predicted"/>
<reference evidence="1 2" key="1">
    <citation type="submission" date="2018-03" db="EMBL/GenBank/DDBJ databases">
        <title>Genome sequencing of Phreatobacter sp.</title>
        <authorList>
            <person name="Kim S.-J."/>
            <person name="Heo J."/>
            <person name="Kwon S.-W."/>
        </authorList>
    </citation>
    <scope>NUCLEOTIDE SEQUENCE [LARGE SCALE GENOMIC DNA]</scope>
    <source>
        <strain evidence="1 2">S-12</strain>
    </source>
</reference>
<sequence length="83" mass="8983">MHFQLVPGDDLALILECSTVTRRVSERLDAFEAAHPLIGRLLVTVDAITGNATVASDRPLADHLVLFRSAPAPVSMVYSARNL</sequence>
<protein>
    <submittedName>
        <fullName evidence="1">Uncharacterized protein</fullName>
    </submittedName>
</protein>
<dbReference type="KEGG" id="phr:C6569_01795"/>
<evidence type="ECO:0000313" key="2">
    <source>
        <dbReference type="Proteomes" id="UP000237889"/>
    </source>
</evidence>
<gene>
    <name evidence="1" type="ORF">C6569_01795</name>
</gene>